<dbReference type="Pfam" id="PF00646">
    <property type="entry name" value="F-box"/>
    <property type="match status" value="1"/>
</dbReference>
<sequence>MPSQGPIVPIYDGLSHSVQATPRFSNYLPDELLLEILNYIPKEPKSQGILAKFCLISRQWYDVGIRRLYESPHIAGRGYELFVRTVCPSINLHVRKSELAGLVKVLDLSYIIHHGNKATTARLLGRTKSSLEVFIAPQASFAVNCWASLSKCTHLKVLDLTLISESISYQALNQTCRQLHELTHLYFPRCSSDYNAMGLGNEIRWPPRLEHLGLAGNVHGKFLWDMLEAPHGFPPSLSSLCISHAPSVDSSSLRPLLNNLASMLKHVELRDLRSVRQGKLNNILHWLPHLERLTIATDYIDIAFGNMPEAFPSTPDPWKYSKPLQYLKLVNSGSYDTDPHMAFSPVDLFTLIDERFLGRLRVIEPAQSLNWHLDDDGAQIEVLETLMIDLDRENWSQRRWEYAGMRVREGMTYEQWCVGTGIGRKMRPRLRVLKDQ</sequence>
<dbReference type="InterPro" id="IPR032675">
    <property type="entry name" value="LRR_dom_sf"/>
</dbReference>
<dbReference type="Proteomes" id="UP000799770">
    <property type="component" value="Unassembled WGS sequence"/>
</dbReference>
<dbReference type="AlphaFoldDB" id="A0A6A5YRT4"/>
<name>A0A6A5YRT4_9PLEO</name>
<organism evidence="2 3">
    <name type="scientific">Lophiotrema nucula</name>
    <dbReference type="NCBI Taxonomy" id="690887"/>
    <lineage>
        <taxon>Eukaryota</taxon>
        <taxon>Fungi</taxon>
        <taxon>Dikarya</taxon>
        <taxon>Ascomycota</taxon>
        <taxon>Pezizomycotina</taxon>
        <taxon>Dothideomycetes</taxon>
        <taxon>Pleosporomycetidae</taxon>
        <taxon>Pleosporales</taxon>
        <taxon>Lophiotremataceae</taxon>
        <taxon>Lophiotrema</taxon>
    </lineage>
</organism>
<accession>A0A6A5YRT4</accession>
<reference evidence="2" key="1">
    <citation type="journal article" date="2020" name="Stud. Mycol.">
        <title>101 Dothideomycetes genomes: a test case for predicting lifestyles and emergence of pathogens.</title>
        <authorList>
            <person name="Haridas S."/>
            <person name="Albert R."/>
            <person name="Binder M."/>
            <person name="Bloem J."/>
            <person name="Labutti K."/>
            <person name="Salamov A."/>
            <person name="Andreopoulos B."/>
            <person name="Baker S."/>
            <person name="Barry K."/>
            <person name="Bills G."/>
            <person name="Bluhm B."/>
            <person name="Cannon C."/>
            <person name="Castanera R."/>
            <person name="Culley D."/>
            <person name="Daum C."/>
            <person name="Ezra D."/>
            <person name="Gonzalez J."/>
            <person name="Henrissat B."/>
            <person name="Kuo A."/>
            <person name="Liang C."/>
            <person name="Lipzen A."/>
            <person name="Lutzoni F."/>
            <person name="Magnuson J."/>
            <person name="Mondo S."/>
            <person name="Nolan M."/>
            <person name="Ohm R."/>
            <person name="Pangilinan J."/>
            <person name="Park H.-J."/>
            <person name="Ramirez L."/>
            <person name="Alfaro M."/>
            <person name="Sun H."/>
            <person name="Tritt A."/>
            <person name="Yoshinaga Y."/>
            <person name="Zwiers L.-H."/>
            <person name="Turgeon B."/>
            <person name="Goodwin S."/>
            <person name="Spatafora J."/>
            <person name="Crous P."/>
            <person name="Grigoriev I."/>
        </authorList>
    </citation>
    <scope>NUCLEOTIDE SEQUENCE</scope>
    <source>
        <strain evidence="2">CBS 627.86</strain>
    </source>
</reference>
<dbReference type="Gene3D" id="3.80.10.10">
    <property type="entry name" value="Ribonuclease Inhibitor"/>
    <property type="match status" value="1"/>
</dbReference>
<evidence type="ECO:0000313" key="2">
    <source>
        <dbReference type="EMBL" id="KAF2109720.1"/>
    </source>
</evidence>
<protein>
    <recommendedName>
        <fullName evidence="1">F-box domain-containing protein</fullName>
    </recommendedName>
</protein>
<gene>
    <name evidence="2" type="ORF">BDV96DRAFT_502378</name>
</gene>
<dbReference type="OrthoDB" id="2125396at2759"/>
<dbReference type="SUPFAM" id="SSF52047">
    <property type="entry name" value="RNI-like"/>
    <property type="match status" value="1"/>
</dbReference>
<dbReference type="CDD" id="cd09917">
    <property type="entry name" value="F-box_SF"/>
    <property type="match status" value="1"/>
</dbReference>
<proteinExistence type="predicted"/>
<dbReference type="EMBL" id="ML977341">
    <property type="protein sequence ID" value="KAF2109720.1"/>
    <property type="molecule type" value="Genomic_DNA"/>
</dbReference>
<dbReference type="InterPro" id="IPR001810">
    <property type="entry name" value="F-box_dom"/>
</dbReference>
<keyword evidence="3" id="KW-1185">Reference proteome</keyword>
<feature type="domain" description="F-box" evidence="1">
    <location>
        <begin position="28"/>
        <end position="62"/>
    </location>
</feature>
<evidence type="ECO:0000313" key="3">
    <source>
        <dbReference type="Proteomes" id="UP000799770"/>
    </source>
</evidence>
<evidence type="ECO:0000259" key="1">
    <source>
        <dbReference type="Pfam" id="PF00646"/>
    </source>
</evidence>